<dbReference type="Gramene" id="mRNA:HanXRQr2_Chr06g0258331">
    <property type="protein sequence ID" value="mRNA:HanXRQr2_Chr06g0258331"/>
    <property type="gene ID" value="HanXRQr2_Chr06g0258331"/>
</dbReference>
<dbReference type="OMA" id="WSHCGIV"/>
<reference evidence="6" key="2">
    <citation type="submission" date="2017-02" db="EMBL/GenBank/DDBJ databases">
        <title>Sunflower complete genome.</title>
        <authorList>
            <person name="Langlade N."/>
            <person name="Munos S."/>
        </authorList>
    </citation>
    <scope>NUCLEOTIDE SEQUENCE [LARGE SCALE GENOMIC DNA]</scope>
    <source>
        <tissue evidence="6">Leaves</tissue>
    </source>
</reference>
<dbReference type="Gene3D" id="1.20.1050.10">
    <property type="match status" value="1"/>
</dbReference>
<dbReference type="SUPFAM" id="SSF47616">
    <property type="entry name" value="GST C-terminal domain-like"/>
    <property type="match status" value="1"/>
</dbReference>
<name>A0A251UIN4_HELAN</name>
<dbReference type="PROSITE" id="PS50405">
    <property type="entry name" value="GST_CTER"/>
    <property type="match status" value="1"/>
</dbReference>
<dbReference type="EMBL" id="MNCJ02000321">
    <property type="protein sequence ID" value="KAF5802331.1"/>
    <property type="molecule type" value="Genomic_DNA"/>
</dbReference>
<evidence type="ECO:0000256" key="3">
    <source>
        <dbReference type="ARBA" id="ARBA00047960"/>
    </source>
</evidence>
<organism evidence="6 7">
    <name type="scientific">Helianthus annuus</name>
    <name type="common">Common sunflower</name>
    <dbReference type="NCBI Taxonomy" id="4232"/>
    <lineage>
        <taxon>Eukaryota</taxon>
        <taxon>Viridiplantae</taxon>
        <taxon>Streptophyta</taxon>
        <taxon>Embryophyta</taxon>
        <taxon>Tracheophyta</taxon>
        <taxon>Spermatophyta</taxon>
        <taxon>Magnoliopsida</taxon>
        <taxon>eudicotyledons</taxon>
        <taxon>Gunneridae</taxon>
        <taxon>Pentapetalae</taxon>
        <taxon>asterids</taxon>
        <taxon>campanulids</taxon>
        <taxon>Asterales</taxon>
        <taxon>Asteraceae</taxon>
        <taxon>Asteroideae</taxon>
        <taxon>Heliantheae alliance</taxon>
        <taxon>Heliantheae</taxon>
        <taxon>Helianthus</taxon>
    </lineage>
</organism>
<dbReference type="AlphaFoldDB" id="A0A251UIN4"/>
<protein>
    <recommendedName>
        <fullName evidence="1">glutathione transferase</fullName>
        <ecNumber evidence="1">2.5.1.18</ecNumber>
    </recommendedName>
</protein>
<dbReference type="InterPro" id="IPR004046">
    <property type="entry name" value="GST_C"/>
</dbReference>
<feature type="domain" description="GST C-terminal" evidence="4">
    <location>
        <begin position="4"/>
        <end position="135"/>
    </location>
</feature>
<evidence type="ECO:0000259" key="4">
    <source>
        <dbReference type="PROSITE" id="PS50405"/>
    </source>
</evidence>
<dbReference type="GO" id="GO:0005737">
    <property type="term" value="C:cytoplasm"/>
    <property type="evidence" value="ECO:0000318"/>
    <property type="project" value="GO_Central"/>
</dbReference>
<dbReference type="PANTHER" id="PTHR11260">
    <property type="entry name" value="GLUTATHIONE S-TRANSFERASE, GST, SUPERFAMILY, GST DOMAIN CONTAINING"/>
    <property type="match status" value="1"/>
</dbReference>
<dbReference type="InterPro" id="IPR036282">
    <property type="entry name" value="Glutathione-S-Trfase_C_sf"/>
</dbReference>
<dbReference type="InterPro" id="IPR045073">
    <property type="entry name" value="Omega/Tau-like"/>
</dbReference>
<dbReference type="InterPro" id="IPR045074">
    <property type="entry name" value="GST_C_Tau"/>
</dbReference>
<evidence type="ECO:0000313" key="5">
    <source>
        <dbReference type="EMBL" id="KAF5802331.1"/>
    </source>
</evidence>
<dbReference type="CDD" id="cd03185">
    <property type="entry name" value="GST_C_Tau"/>
    <property type="match status" value="1"/>
</dbReference>
<dbReference type="STRING" id="4232.A0A251UIN4"/>
<dbReference type="Pfam" id="PF00043">
    <property type="entry name" value="GST_C"/>
    <property type="match status" value="1"/>
</dbReference>
<sequence>MPNDAYEKAQARFWVKFIAEKCHRAIFKVISSHGEEQAVAEAHEQLQFLENELNVRGNKFFGGDNIGLVDICAGYTVFWAGAAEEAIGTEVVVTKDKFPKIREWCDNCINCQVVKDGLPPRESLVAYYKGWFGKP</sequence>
<evidence type="ECO:0000256" key="1">
    <source>
        <dbReference type="ARBA" id="ARBA00012452"/>
    </source>
</evidence>
<evidence type="ECO:0000313" key="7">
    <source>
        <dbReference type="Proteomes" id="UP000215914"/>
    </source>
</evidence>
<dbReference type="InParanoid" id="A0A251UIN4"/>
<keyword evidence="2 6" id="KW-0808">Transferase</keyword>
<dbReference type="EMBL" id="CM007895">
    <property type="protein sequence ID" value="OTG22954.1"/>
    <property type="molecule type" value="Genomic_DNA"/>
</dbReference>
<accession>A0A251UIN4</accession>
<dbReference type="GO" id="GO:0004364">
    <property type="term" value="F:glutathione transferase activity"/>
    <property type="evidence" value="ECO:0000318"/>
    <property type="project" value="GO_Central"/>
</dbReference>
<reference evidence="5" key="3">
    <citation type="submission" date="2020-06" db="EMBL/GenBank/DDBJ databases">
        <title>Helianthus annuus Genome sequencing and assembly Release 2.</title>
        <authorList>
            <person name="Gouzy J."/>
            <person name="Langlade N."/>
            <person name="Munos S."/>
        </authorList>
    </citation>
    <scope>NUCLEOTIDE SEQUENCE</scope>
    <source>
        <tissue evidence="5">Leaves</tissue>
    </source>
</reference>
<dbReference type="FunFam" id="1.20.1050.10:FF:000012">
    <property type="entry name" value="Tau class glutathione S-transferase"/>
    <property type="match status" value="1"/>
</dbReference>
<keyword evidence="7" id="KW-1185">Reference proteome</keyword>
<comment type="catalytic activity">
    <reaction evidence="3">
        <text>RX + glutathione = an S-substituted glutathione + a halide anion + H(+)</text>
        <dbReference type="Rhea" id="RHEA:16437"/>
        <dbReference type="ChEBI" id="CHEBI:15378"/>
        <dbReference type="ChEBI" id="CHEBI:16042"/>
        <dbReference type="ChEBI" id="CHEBI:17792"/>
        <dbReference type="ChEBI" id="CHEBI:57925"/>
        <dbReference type="ChEBI" id="CHEBI:90779"/>
        <dbReference type="EC" id="2.5.1.18"/>
    </reaction>
</comment>
<evidence type="ECO:0000256" key="2">
    <source>
        <dbReference type="ARBA" id="ARBA00022679"/>
    </source>
</evidence>
<evidence type="ECO:0000313" key="6">
    <source>
        <dbReference type="EMBL" id="OTG22954.1"/>
    </source>
</evidence>
<proteinExistence type="predicted"/>
<dbReference type="EC" id="2.5.1.18" evidence="1"/>
<reference evidence="5 7" key="1">
    <citation type="journal article" date="2017" name="Nature">
        <title>The sunflower genome provides insights into oil metabolism, flowering and Asterid evolution.</title>
        <authorList>
            <person name="Badouin H."/>
            <person name="Gouzy J."/>
            <person name="Grassa C.J."/>
            <person name="Murat F."/>
            <person name="Staton S.E."/>
            <person name="Cottret L."/>
            <person name="Lelandais-Briere C."/>
            <person name="Owens G.L."/>
            <person name="Carrere S."/>
            <person name="Mayjonade B."/>
            <person name="Legrand L."/>
            <person name="Gill N."/>
            <person name="Kane N.C."/>
            <person name="Bowers J.E."/>
            <person name="Hubner S."/>
            <person name="Bellec A."/>
            <person name="Berard A."/>
            <person name="Berges H."/>
            <person name="Blanchet N."/>
            <person name="Boniface M.C."/>
            <person name="Brunel D."/>
            <person name="Catrice O."/>
            <person name="Chaidir N."/>
            <person name="Claudel C."/>
            <person name="Donnadieu C."/>
            <person name="Faraut T."/>
            <person name="Fievet G."/>
            <person name="Helmstetter N."/>
            <person name="King M."/>
            <person name="Knapp S.J."/>
            <person name="Lai Z."/>
            <person name="Le Paslier M.C."/>
            <person name="Lippi Y."/>
            <person name="Lorenzon L."/>
            <person name="Mandel J.R."/>
            <person name="Marage G."/>
            <person name="Marchand G."/>
            <person name="Marquand E."/>
            <person name="Bret-Mestries E."/>
            <person name="Morien E."/>
            <person name="Nambeesan S."/>
            <person name="Nguyen T."/>
            <person name="Pegot-Espagnet P."/>
            <person name="Pouilly N."/>
            <person name="Raftis F."/>
            <person name="Sallet E."/>
            <person name="Schiex T."/>
            <person name="Thomas J."/>
            <person name="Vandecasteele C."/>
            <person name="Vares D."/>
            <person name="Vear F."/>
            <person name="Vautrin S."/>
            <person name="Crespi M."/>
            <person name="Mangin B."/>
            <person name="Burke J.M."/>
            <person name="Salse J."/>
            <person name="Munos S."/>
            <person name="Vincourt P."/>
            <person name="Rieseberg L.H."/>
            <person name="Langlade N.B."/>
        </authorList>
    </citation>
    <scope>NUCLEOTIDE SEQUENCE [LARGE SCALE GENOMIC DNA]</scope>
    <source>
        <strain evidence="7">cv. SF193</strain>
        <tissue evidence="5">Leaves</tissue>
    </source>
</reference>
<dbReference type="GO" id="GO:0006749">
    <property type="term" value="P:glutathione metabolic process"/>
    <property type="evidence" value="ECO:0000318"/>
    <property type="project" value="GO_Central"/>
</dbReference>
<dbReference type="PANTHER" id="PTHR11260:SF676">
    <property type="entry name" value="GLUTATHIONE S-TRANSFERASE U8"/>
    <property type="match status" value="1"/>
</dbReference>
<gene>
    <name evidence="6" type="ORF">HannXRQ_Chr06g0177051</name>
    <name evidence="5" type="ORF">HanXRQr2_Chr06g0258331</name>
</gene>
<dbReference type="Proteomes" id="UP000215914">
    <property type="component" value="Chromosome 6"/>
</dbReference>
<dbReference type="InterPro" id="IPR010987">
    <property type="entry name" value="Glutathione-S-Trfase_C-like"/>
</dbReference>